<dbReference type="PANTHER" id="PTHR33747:SF1">
    <property type="entry name" value="ADENYLATE CYCLASE-ASSOCIATED CAP C-TERMINAL DOMAIN-CONTAINING PROTEIN"/>
    <property type="match status" value="1"/>
</dbReference>
<dbReference type="Gene3D" id="3.10.450.50">
    <property type="match status" value="1"/>
</dbReference>
<dbReference type="InterPro" id="IPR048469">
    <property type="entry name" value="YchJ-like_M"/>
</dbReference>
<dbReference type="Pfam" id="PF17775">
    <property type="entry name" value="YchJ_M-like"/>
    <property type="match status" value="1"/>
</dbReference>
<reference evidence="4 5" key="1">
    <citation type="submission" date="2019-06" db="EMBL/GenBank/DDBJ databases">
        <title>The genome of Shewanella sp. SM1901.</title>
        <authorList>
            <person name="Cha Q."/>
        </authorList>
    </citation>
    <scope>NUCLEOTIDE SEQUENCE [LARGE SCALE GENOMIC DNA]</scope>
    <source>
        <strain evidence="4 5">SM1901</strain>
    </source>
</reference>
<name>A0A4Y5YFC0_9GAMM</name>
<dbReference type="InterPro" id="IPR032710">
    <property type="entry name" value="NTF2-like_dom_sf"/>
</dbReference>
<gene>
    <name evidence="4" type="ORF">FH971_10540</name>
</gene>
<dbReference type="InterPro" id="IPR023006">
    <property type="entry name" value="YchJ-like"/>
</dbReference>
<dbReference type="Proteomes" id="UP000319809">
    <property type="component" value="Chromosome"/>
</dbReference>
<dbReference type="HAMAP" id="MF_00612">
    <property type="entry name" value="UPF0225"/>
    <property type="match status" value="1"/>
</dbReference>
<evidence type="ECO:0000313" key="5">
    <source>
        <dbReference type="Proteomes" id="UP000319809"/>
    </source>
</evidence>
<dbReference type="SUPFAM" id="SSF54427">
    <property type="entry name" value="NTF2-like"/>
    <property type="match status" value="1"/>
</dbReference>
<organism evidence="4 5">
    <name type="scientific">Shewanella polaris</name>
    <dbReference type="NCBI Taxonomy" id="2588449"/>
    <lineage>
        <taxon>Bacteria</taxon>
        <taxon>Pseudomonadati</taxon>
        <taxon>Pseudomonadota</taxon>
        <taxon>Gammaproteobacteria</taxon>
        <taxon>Alteromonadales</taxon>
        <taxon>Shewanellaceae</taxon>
        <taxon>Shewanella</taxon>
    </lineage>
</organism>
<evidence type="ECO:0000313" key="4">
    <source>
        <dbReference type="EMBL" id="QDE31374.1"/>
    </source>
</evidence>
<dbReference type="AlphaFoldDB" id="A0A4Y5YFC0"/>
<dbReference type="RefSeq" id="WP_140234266.1">
    <property type="nucleotide sequence ID" value="NZ_CP041036.1"/>
</dbReference>
<comment type="similarity">
    <text evidence="1 2">Belongs to the UPF0225 family.</text>
</comment>
<dbReference type="InterPro" id="IPR004027">
    <property type="entry name" value="SEC_C_motif"/>
</dbReference>
<dbReference type="Pfam" id="PF02810">
    <property type="entry name" value="SEC-C"/>
    <property type="match status" value="1"/>
</dbReference>
<sequence>MVNINSVDSASSQCPCGSLQTYVQCCEPYHLNYSVADTPECLMRSRYSAFVLRHFTYLILTHHPDYLQGLTEQQLAQGNTQWLGLEVVSSKQQSDHAEVTFKAWFIDNKQIDAIYECSSFVKQQNRWFYTQGQQMTTRLPGRNDPCICNSGKKFKQCCAKRLS</sequence>
<dbReference type="NCBIfam" id="NF002449">
    <property type="entry name" value="PRK01617.1"/>
    <property type="match status" value="1"/>
</dbReference>
<protein>
    <recommendedName>
        <fullName evidence="2">UPF0225 protein FH971_10540</fullName>
    </recommendedName>
</protein>
<dbReference type="NCBIfam" id="NF002486">
    <property type="entry name" value="PRK01752.1"/>
    <property type="match status" value="1"/>
</dbReference>
<keyword evidence="5" id="KW-1185">Reference proteome</keyword>
<accession>A0A4Y5YFC0</accession>
<proteinExistence type="inferred from homology"/>
<dbReference type="KEGG" id="spol:FH971_10540"/>
<dbReference type="SUPFAM" id="SSF103642">
    <property type="entry name" value="Sec-C motif"/>
    <property type="match status" value="1"/>
</dbReference>
<evidence type="ECO:0000256" key="1">
    <source>
        <dbReference type="ARBA" id="ARBA00010839"/>
    </source>
</evidence>
<feature type="domain" description="YchJ-like middle NTF2-like" evidence="3">
    <location>
        <begin position="38"/>
        <end position="132"/>
    </location>
</feature>
<dbReference type="PANTHER" id="PTHR33747">
    <property type="entry name" value="UPF0225 PROTEIN SCO1677"/>
    <property type="match status" value="1"/>
</dbReference>
<evidence type="ECO:0000259" key="3">
    <source>
        <dbReference type="Pfam" id="PF17775"/>
    </source>
</evidence>
<dbReference type="EMBL" id="CP041036">
    <property type="protein sequence ID" value="QDE31374.1"/>
    <property type="molecule type" value="Genomic_DNA"/>
</dbReference>
<evidence type="ECO:0000256" key="2">
    <source>
        <dbReference type="HAMAP-Rule" id="MF_00612"/>
    </source>
</evidence>